<dbReference type="STRING" id="714943.Mucpa_2229"/>
<dbReference type="Gene3D" id="2.60.120.1440">
    <property type="match status" value="1"/>
</dbReference>
<evidence type="ECO:0000313" key="4">
    <source>
        <dbReference type="EMBL" id="EHQ26363.1"/>
    </source>
</evidence>
<evidence type="ECO:0000259" key="2">
    <source>
        <dbReference type="Pfam" id="PF04773"/>
    </source>
</evidence>
<evidence type="ECO:0000313" key="5">
    <source>
        <dbReference type="Proteomes" id="UP000002774"/>
    </source>
</evidence>
<reference evidence="4" key="1">
    <citation type="submission" date="2011-09" db="EMBL/GenBank/DDBJ databases">
        <title>The permanent draft genome of Mucilaginibacter paludis DSM 18603.</title>
        <authorList>
            <consortium name="US DOE Joint Genome Institute (JGI-PGF)"/>
            <person name="Lucas S."/>
            <person name="Han J."/>
            <person name="Lapidus A."/>
            <person name="Bruce D."/>
            <person name="Goodwin L."/>
            <person name="Pitluck S."/>
            <person name="Peters L."/>
            <person name="Kyrpides N."/>
            <person name="Mavromatis K."/>
            <person name="Ivanova N."/>
            <person name="Mikhailova N."/>
            <person name="Held B."/>
            <person name="Detter J.C."/>
            <person name="Tapia R."/>
            <person name="Han C."/>
            <person name="Land M."/>
            <person name="Hauser L."/>
            <person name="Markowitz V."/>
            <person name="Cheng J.-F."/>
            <person name="Hugenholtz P."/>
            <person name="Woyke T."/>
            <person name="Wu D."/>
            <person name="Tindall B."/>
            <person name="Brambilla E."/>
            <person name="Klenk H.-P."/>
            <person name="Eisen J.A."/>
        </authorList>
    </citation>
    <scope>NUCLEOTIDE SEQUENCE [LARGE SCALE GENOMIC DNA]</scope>
    <source>
        <strain evidence="4">DSM 18603</strain>
    </source>
</reference>
<evidence type="ECO:0000256" key="1">
    <source>
        <dbReference type="SAM" id="Phobius"/>
    </source>
</evidence>
<keyword evidence="5" id="KW-1185">Reference proteome</keyword>
<gene>
    <name evidence="4" type="ORF">Mucpa_2229</name>
</gene>
<dbReference type="Pfam" id="PF16344">
    <property type="entry name" value="FecR_C"/>
    <property type="match status" value="1"/>
</dbReference>
<accession>H1YGT4</accession>
<name>H1YGT4_9SPHI</name>
<dbReference type="PANTHER" id="PTHR30273:SF2">
    <property type="entry name" value="PROTEIN FECR"/>
    <property type="match status" value="1"/>
</dbReference>
<dbReference type="HOGENOM" id="CLU_1738450_0_0_10"/>
<dbReference type="GO" id="GO:0016989">
    <property type="term" value="F:sigma factor antagonist activity"/>
    <property type="evidence" value="ECO:0007669"/>
    <property type="project" value="TreeGrafter"/>
</dbReference>
<feature type="transmembrane region" description="Helical" evidence="1">
    <location>
        <begin position="86"/>
        <end position="104"/>
    </location>
</feature>
<dbReference type="InterPro" id="IPR006860">
    <property type="entry name" value="FecR"/>
</dbReference>
<dbReference type="EMBL" id="CM001403">
    <property type="protein sequence ID" value="EHQ26363.1"/>
    <property type="molecule type" value="Genomic_DNA"/>
</dbReference>
<dbReference type="Pfam" id="PF04773">
    <property type="entry name" value="FecR"/>
    <property type="match status" value="1"/>
</dbReference>
<feature type="domain" description="FecR protein" evidence="2">
    <location>
        <begin position="129"/>
        <end position="215"/>
    </location>
</feature>
<dbReference type="Proteomes" id="UP000002774">
    <property type="component" value="Chromosome"/>
</dbReference>
<keyword evidence="1" id="KW-1133">Transmembrane helix</keyword>
<protein>
    <recommendedName>
        <fullName evidence="6">Anti-FecI sigma factor, FecR</fullName>
    </recommendedName>
</protein>
<dbReference type="Gene3D" id="3.55.50.30">
    <property type="match status" value="1"/>
</dbReference>
<dbReference type="PANTHER" id="PTHR30273">
    <property type="entry name" value="PERIPLASMIC SIGNAL SENSOR AND SIGMA FACTOR ACTIVATOR FECR-RELATED"/>
    <property type="match status" value="1"/>
</dbReference>
<dbReference type="InterPro" id="IPR012373">
    <property type="entry name" value="Ferrdict_sens_TM"/>
</dbReference>
<dbReference type="AlphaFoldDB" id="H1YGT4"/>
<keyword evidence="1" id="KW-0472">Membrane</keyword>
<dbReference type="PIRSF" id="PIRSF018266">
    <property type="entry name" value="FecR"/>
    <property type="match status" value="1"/>
</dbReference>
<organism evidence="4 5">
    <name type="scientific">Mucilaginibacter paludis DSM 18603</name>
    <dbReference type="NCBI Taxonomy" id="714943"/>
    <lineage>
        <taxon>Bacteria</taxon>
        <taxon>Pseudomonadati</taxon>
        <taxon>Bacteroidota</taxon>
        <taxon>Sphingobacteriia</taxon>
        <taxon>Sphingobacteriales</taxon>
        <taxon>Sphingobacteriaceae</taxon>
        <taxon>Mucilaginibacter</taxon>
    </lineage>
</organism>
<sequence>MKESVDRELLAKYVCKECTAKEKQQVELFLFQPEWKQALEDLLKEDFETFEHEAYPESEIAAWNQRFRKNYTEAQSPVSLFRYRSWMGYAAACFLILIASGVWYRNTSQKSAVAQQQQMALVVHANPCGQRSVLTLPDGSIVHLGALSSISYPKVVGSINRAVTLTGEAFFEVTHDKLHPFTVQAGSVQTKVLGTSFKIEAFKQVVVSVATGRVQVSKLNNAGNAERLLAVLTPGRMINYSTATGKADIGTTDIDELRDWTQGKVTFANASLREITETLERWYNVDISFSNPQLENIRLSLIVKATVPIQHPLDIICSTAHLKYKLKDHQITITNNN</sequence>
<evidence type="ECO:0008006" key="6">
    <source>
        <dbReference type="Google" id="ProtNLM"/>
    </source>
</evidence>
<dbReference type="eggNOG" id="COG3712">
    <property type="taxonomic scope" value="Bacteria"/>
</dbReference>
<feature type="domain" description="Protein FecR C-terminal" evidence="3">
    <location>
        <begin position="265"/>
        <end position="333"/>
    </location>
</feature>
<dbReference type="InterPro" id="IPR032508">
    <property type="entry name" value="FecR_C"/>
</dbReference>
<proteinExistence type="predicted"/>
<evidence type="ECO:0000259" key="3">
    <source>
        <dbReference type="Pfam" id="PF16344"/>
    </source>
</evidence>
<keyword evidence="1" id="KW-0812">Transmembrane</keyword>